<feature type="compositionally biased region" description="Low complexity" evidence="2">
    <location>
        <begin position="226"/>
        <end position="237"/>
    </location>
</feature>
<dbReference type="SMART" id="SM00271">
    <property type="entry name" value="DnaJ"/>
    <property type="match status" value="1"/>
</dbReference>
<dbReference type="FunFam" id="1.10.287.110:FF:000020">
    <property type="entry name" value="DnaJ subfamily B member 13"/>
    <property type="match status" value="1"/>
</dbReference>
<comment type="caution">
    <text evidence="4">The sequence shown here is derived from an EMBL/GenBank/DDBJ whole genome shotgun (WGS) entry which is preliminary data.</text>
</comment>
<dbReference type="CDD" id="cd06257">
    <property type="entry name" value="DnaJ"/>
    <property type="match status" value="1"/>
</dbReference>
<evidence type="ECO:0000256" key="1">
    <source>
        <dbReference type="ARBA" id="ARBA00023186"/>
    </source>
</evidence>
<dbReference type="PROSITE" id="PS50076">
    <property type="entry name" value="DNAJ_2"/>
    <property type="match status" value="1"/>
</dbReference>
<dbReference type="Pfam" id="PF01556">
    <property type="entry name" value="DnaJ_C"/>
    <property type="match status" value="1"/>
</dbReference>
<dbReference type="CDD" id="cd10747">
    <property type="entry name" value="DnaJ_C"/>
    <property type="match status" value="1"/>
</dbReference>
<feature type="compositionally biased region" description="Basic and acidic residues" evidence="2">
    <location>
        <begin position="204"/>
        <end position="216"/>
    </location>
</feature>
<dbReference type="InterPro" id="IPR018253">
    <property type="entry name" value="DnaJ_domain_CS"/>
</dbReference>
<organism evidence="4 5">
    <name type="scientific">Arabidopsis suecica</name>
    <name type="common">Swedish thale-cress</name>
    <name type="synonym">Cardaminopsis suecica</name>
    <dbReference type="NCBI Taxonomy" id="45249"/>
    <lineage>
        <taxon>Eukaryota</taxon>
        <taxon>Viridiplantae</taxon>
        <taxon>Streptophyta</taxon>
        <taxon>Embryophyta</taxon>
        <taxon>Tracheophyta</taxon>
        <taxon>Spermatophyta</taxon>
        <taxon>Magnoliopsida</taxon>
        <taxon>eudicotyledons</taxon>
        <taxon>Gunneridae</taxon>
        <taxon>Pentapetalae</taxon>
        <taxon>rosids</taxon>
        <taxon>malvids</taxon>
        <taxon>Brassicales</taxon>
        <taxon>Brassicaceae</taxon>
        <taxon>Camelineae</taxon>
        <taxon>Arabidopsis</taxon>
    </lineage>
</organism>
<protein>
    <submittedName>
        <fullName evidence="4">HSP40/DnaJ peptide-binding</fullName>
    </submittedName>
</protein>
<evidence type="ECO:0000259" key="3">
    <source>
        <dbReference type="PROSITE" id="PS50076"/>
    </source>
</evidence>
<dbReference type="PANTHER" id="PTHR24078">
    <property type="entry name" value="DNAJ HOMOLOG SUBFAMILY C MEMBER"/>
    <property type="match status" value="1"/>
</dbReference>
<dbReference type="EMBL" id="JAEFBJ010000001">
    <property type="protein sequence ID" value="KAG7653772.1"/>
    <property type="molecule type" value="Genomic_DNA"/>
</dbReference>
<dbReference type="PANTHER" id="PTHR24078:SF565">
    <property type="entry name" value="DNAJ HEAT SHOCK FAMILY PROTEIN"/>
    <property type="match status" value="1"/>
</dbReference>
<dbReference type="AlphaFoldDB" id="A0A8T2H3W4"/>
<keyword evidence="5" id="KW-1185">Reference proteome</keyword>
<dbReference type="PROSITE" id="PS00636">
    <property type="entry name" value="DNAJ_1"/>
    <property type="match status" value="1"/>
</dbReference>
<name>A0A8T2H3W4_ARASU</name>
<sequence>MFFFYLTRTPLFVSFFSLPISDFTRKKNLESDSFFSSAISLKFKFLYRISISAEDSLDFVVLTFFLFGERFGSMGVDYYNVLKVNRNANEDDLKKSYRRMAMKWHPDKNPTTKKEAEAKFKQISEAYDVLSDPQRRQIYDQYGEEGLKSTDLPTAAETAAHQQQRSYSSSNSEFRYYPRDAEDIFAEFFGESGDTFGGGSSGRTRGDGGDGRRFKSAEAGSQANRKTPPVNKKTTPPANRKAPAIESKLACTLEELYKGAKKKMRISRVVPDDFGKPKTVQEILKIDIKPGWKRGTKITFPEKGNQEPGVTPADLIFVVDEKPHSVFKRDGNDLILEKKVSLIDALTGLTISVTTLDGRNLTIPVLDIVKPGQEIVIPNEGMPTKDPLKRGDLRVNFEILFPSRLTSEQKNDLKRVLGGS</sequence>
<proteinExistence type="predicted"/>
<dbReference type="FunFam" id="2.60.260.20:FF:000002">
    <property type="entry name" value="Dnaj homolog subfamily b member"/>
    <property type="match status" value="1"/>
</dbReference>
<keyword evidence="1" id="KW-0143">Chaperone</keyword>
<evidence type="ECO:0000313" key="4">
    <source>
        <dbReference type="EMBL" id="KAG7653772.1"/>
    </source>
</evidence>
<dbReference type="Proteomes" id="UP000694251">
    <property type="component" value="Chromosome 1"/>
</dbReference>
<evidence type="ECO:0000256" key="2">
    <source>
        <dbReference type="SAM" id="MobiDB-lite"/>
    </source>
</evidence>
<dbReference type="Pfam" id="PF00226">
    <property type="entry name" value="DnaJ"/>
    <property type="match status" value="1"/>
</dbReference>
<gene>
    <name evidence="4" type="ORF">ISN44_As01g010020</name>
</gene>
<feature type="region of interest" description="Disordered" evidence="2">
    <location>
        <begin position="195"/>
        <end position="242"/>
    </location>
</feature>
<feature type="domain" description="J" evidence="3">
    <location>
        <begin position="77"/>
        <end position="143"/>
    </location>
</feature>
<accession>A0A8T2H3W4</accession>
<dbReference type="FunFam" id="2.60.260.20:FF:000006">
    <property type="entry name" value="DnaJ subfamily B member 13"/>
    <property type="match status" value="1"/>
</dbReference>
<dbReference type="InterPro" id="IPR002939">
    <property type="entry name" value="DnaJ_C"/>
</dbReference>
<dbReference type="InterPro" id="IPR051339">
    <property type="entry name" value="DnaJ_subfamily_B"/>
</dbReference>
<dbReference type="GO" id="GO:0051082">
    <property type="term" value="F:unfolded protein binding"/>
    <property type="evidence" value="ECO:0007669"/>
    <property type="project" value="TreeGrafter"/>
</dbReference>
<dbReference type="GO" id="GO:0005829">
    <property type="term" value="C:cytosol"/>
    <property type="evidence" value="ECO:0007669"/>
    <property type="project" value="TreeGrafter"/>
</dbReference>
<dbReference type="InterPro" id="IPR001623">
    <property type="entry name" value="DnaJ_domain"/>
</dbReference>
<reference evidence="4 5" key="1">
    <citation type="submission" date="2020-12" db="EMBL/GenBank/DDBJ databases">
        <title>Concerted genomic and epigenomic changes stabilize Arabidopsis allopolyploids.</title>
        <authorList>
            <person name="Chen Z."/>
        </authorList>
    </citation>
    <scope>NUCLEOTIDE SEQUENCE [LARGE SCALE GENOMIC DNA]</scope>
    <source>
        <strain evidence="4">As9502</strain>
        <tissue evidence="4">Leaf</tissue>
    </source>
</reference>
<evidence type="ECO:0000313" key="5">
    <source>
        <dbReference type="Proteomes" id="UP000694251"/>
    </source>
</evidence>
<dbReference type="GO" id="GO:0051087">
    <property type="term" value="F:protein-folding chaperone binding"/>
    <property type="evidence" value="ECO:0007669"/>
    <property type="project" value="TreeGrafter"/>
</dbReference>
<dbReference type="OrthoDB" id="550424at2759"/>